<dbReference type="RefSeq" id="WP_328235802.1">
    <property type="nucleotide sequence ID" value="NZ_JAROAS010000001.1"/>
</dbReference>
<keyword evidence="1" id="KW-0802">TPR repeat</keyword>
<evidence type="ECO:0000313" key="2">
    <source>
        <dbReference type="EMBL" id="MED4126574.1"/>
    </source>
</evidence>
<dbReference type="InterPro" id="IPR019734">
    <property type="entry name" value="TPR_rpt"/>
</dbReference>
<evidence type="ECO:0000256" key="1">
    <source>
        <dbReference type="PROSITE-ProRule" id="PRU00339"/>
    </source>
</evidence>
<dbReference type="Pfam" id="PF13424">
    <property type="entry name" value="TPR_12"/>
    <property type="match status" value="1"/>
</dbReference>
<dbReference type="PROSITE" id="PS50005">
    <property type="entry name" value="TPR"/>
    <property type="match status" value="1"/>
</dbReference>
<gene>
    <name evidence="2" type="ORF">P5F74_00275</name>
</gene>
<dbReference type="SUPFAM" id="SSF48452">
    <property type="entry name" value="TPR-like"/>
    <property type="match status" value="1"/>
</dbReference>
<name>A0ABU6NGT1_9BACI</name>
<protein>
    <submittedName>
        <fullName evidence="2">Tetratricopeptide repeat protein</fullName>
    </submittedName>
</protein>
<comment type="caution">
    <text evidence="2">The sequence shown here is derived from an EMBL/GenBank/DDBJ whole genome shotgun (WGS) entry which is preliminary data.</text>
</comment>
<dbReference type="Proteomes" id="UP001341820">
    <property type="component" value="Unassembled WGS sequence"/>
</dbReference>
<proteinExistence type="predicted"/>
<evidence type="ECO:0000313" key="3">
    <source>
        <dbReference type="Proteomes" id="UP001341820"/>
    </source>
</evidence>
<feature type="repeat" description="TPR" evidence="1">
    <location>
        <begin position="44"/>
        <end position="77"/>
    </location>
</feature>
<dbReference type="Gene3D" id="1.25.40.10">
    <property type="entry name" value="Tetratricopeptide repeat domain"/>
    <property type="match status" value="1"/>
</dbReference>
<keyword evidence="3" id="KW-1185">Reference proteome</keyword>
<sequence>MKDIILKEANATIYFDRSNYLREQTVDPKKLEVAIVYLKDCGEDQDYAMLGYFYRVLGKTKQAFYYYQRCLQKAEDNGGDKSLLINSIRFGEVLKCAHLHDEALAWFRKASEIAHRLSVSEYDDFILQHKGKCLWEMNELRKARRCFEEAYALRLQKGDEALIESTKQALRLLV</sequence>
<dbReference type="InterPro" id="IPR011990">
    <property type="entry name" value="TPR-like_helical_dom_sf"/>
</dbReference>
<accession>A0ABU6NGT1</accession>
<organism evidence="2 3">
    <name type="scientific">Shouchella miscanthi</name>
    <dbReference type="NCBI Taxonomy" id="2598861"/>
    <lineage>
        <taxon>Bacteria</taxon>
        <taxon>Bacillati</taxon>
        <taxon>Bacillota</taxon>
        <taxon>Bacilli</taxon>
        <taxon>Bacillales</taxon>
        <taxon>Bacillaceae</taxon>
        <taxon>Shouchella</taxon>
    </lineage>
</organism>
<dbReference type="EMBL" id="JAROAS010000001">
    <property type="protein sequence ID" value="MED4126574.1"/>
    <property type="molecule type" value="Genomic_DNA"/>
</dbReference>
<reference evidence="2 3" key="1">
    <citation type="submission" date="2023-03" db="EMBL/GenBank/DDBJ databases">
        <title>Bacillus Genome Sequencing.</title>
        <authorList>
            <person name="Dunlap C."/>
        </authorList>
    </citation>
    <scope>NUCLEOTIDE SEQUENCE [LARGE SCALE GENOMIC DNA]</scope>
    <source>
        <strain evidence="2 3">B-4107</strain>
    </source>
</reference>